<evidence type="ECO:0000256" key="1">
    <source>
        <dbReference type="SAM" id="MobiDB-lite"/>
    </source>
</evidence>
<dbReference type="AlphaFoldDB" id="A0A089MLN7"/>
<feature type="region of interest" description="Disordered" evidence="1">
    <location>
        <begin position="12"/>
        <end position="70"/>
    </location>
</feature>
<dbReference type="HOGENOM" id="CLU_2754118_0_0_9"/>
<dbReference type="EMBL" id="CP009285">
    <property type="protein sequence ID" value="AIQ57434.1"/>
    <property type="molecule type" value="Genomic_DNA"/>
</dbReference>
<reference evidence="2" key="1">
    <citation type="submission" date="2014-08" db="EMBL/GenBank/DDBJ databases">
        <title>Comparative genomics of the Paenibacillus odorifer group.</title>
        <authorList>
            <person name="den Bakker H.C."/>
            <person name="Tsai Y.-C.Y.-C."/>
            <person name="Martin N."/>
            <person name="Korlach J."/>
            <person name="Wiedmann M."/>
        </authorList>
    </citation>
    <scope>NUCLEOTIDE SEQUENCE [LARGE SCALE GENOMIC DNA]</scope>
    <source>
        <strain evidence="2">DSM 13188</strain>
    </source>
</reference>
<evidence type="ECO:0000313" key="3">
    <source>
        <dbReference type="Proteomes" id="UP000029518"/>
    </source>
</evidence>
<feature type="compositionally biased region" description="Basic residues" evidence="1">
    <location>
        <begin position="18"/>
        <end position="47"/>
    </location>
</feature>
<gene>
    <name evidence="2" type="ORF">PBOR_11245</name>
</gene>
<dbReference type="KEGG" id="pbd:PBOR_11245"/>
<sequence length="70" mass="7891">MFKKILGKVLHSVEQSKHGGHRRHSSSNKGRPVSRRHSSSSHGYKRHSSSDARRGGTGHKYYKNRYGSSS</sequence>
<accession>A0A089MLN7</accession>
<dbReference type="RefSeq" id="WP_042211670.1">
    <property type="nucleotide sequence ID" value="NZ_CP009285.1"/>
</dbReference>
<name>A0A089MLN7_PAEBO</name>
<keyword evidence="3" id="KW-1185">Reference proteome</keyword>
<dbReference type="Proteomes" id="UP000029518">
    <property type="component" value="Chromosome"/>
</dbReference>
<protein>
    <submittedName>
        <fullName evidence="2">Uncharacterized protein</fullName>
    </submittedName>
</protein>
<organism evidence="2 3">
    <name type="scientific">Paenibacillus borealis</name>
    <dbReference type="NCBI Taxonomy" id="160799"/>
    <lineage>
        <taxon>Bacteria</taxon>
        <taxon>Bacillati</taxon>
        <taxon>Bacillota</taxon>
        <taxon>Bacilli</taxon>
        <taxon>Bacillales</taxon>
        <taxon>Paenibacillaceae</taxon>
        <taxon>Paenibacillus</taxon>
    </lineage>
</organism>
<evidence type="ECO:0000313" key="2">
    <source>
        <dbReference type="EMBL" id="AIQ57434.1"/>
    </source>
</evidence>
<proteinExistence type="predicted"/>